<dbReference type="EMBL" id="JAULSU010000001">
    <property type="protein sequence ID" value="KAK0631714.1"/>
    <property type="molecule type" value="Genomic_DNA"/>
</dbReference>
<name>A0AA40CBR3_9PEZI</name>
<reference evidence="3" key="1">
    <citation type="submission" date="2023-06" db="EMBL/GenBank/DDBJ databases">
        <title>Genome-scale phylogeny and comparative genomics of the fungal order Sordariales.</title>
        <authorList>
            <consortium name="Lawrence Berkeley National Laboratory"/>
            <person name="Hensen N."/>
            <person name="Bonometti L."/>
            <person name="Westerberg I."/>
            <person name="Brannstrom I.O."/>
            <person name="Guillou S."/>
            <person name="Cros-Aarteil S."/>
            <person name="Calhoun S."/>
            <person name="Haridas S."/>
            <person name="Kuo A."/>
            <person name="Mondo S."/>
            <person name="Pangilinan J."/>
            <person name="Riley R."/>
            <person name="Labutti K."/>
            <person name="Andreopoulos B."/>
            <person name="Lipzen A."/>
            <person name="Chen C."/>
            <person name="Yanf M."/>
            <person name="Daum C."/>
            <person name="Ng V."/>
            <person name="Clum A."/>
            <person name="Steindorff A."/>
            <person name="Ohm R."/>
            <person name="Martin F."/>
            <person name="Silar P."/>
            <person name="Natvig D."/>
            <person name="Lalanne C."/>
            <person name="Gautier V."/>
            <person name="Ament-Velasquez S.L."/>
            <person name="Kruys A."/>
            <person name="Hutchinson M.I."/>
            <person name="Powell A.J."/>
            <person name="Barry K."/>
            <person name="Miller A.N."/>
            <person name="Grigoriev I.V."/>
            <person name="Debuchy R."/>
            <person name="Gladieux P."/>
            <person name="Thoren M.H."/>
            <person name="Johannesson H."/>
        </authorList>
    </citation>
    <scope>NUCLEOTIDE SEQUENCE</scope>
    <source>
        <strain evidence="3">CBS 606.72</strain>
    </source>
</reference>
<feature type="region of interest" description="Disordered" evidence="1">
    <location>
        <begin position="52"/>
        <end position="87"/>
    </location>
</feature>
<evidence type="ECO:0000313" key="3">
    <source>
        <dbReference type="EMBL" id="KAK0631714.1"/>
    </source>
</evidence>
<evidence type="ECO:0000313" key="4">
    <source>
        <dbReference type="Proteomes" id="UP001175000"/>
    </source>
</evidence>
<dbReference type="Proteomes" id="UP001175000">
    <property type="component" value="Unassembled WGS sequence"/>
</dbReference>
<feature type="compositionally biased region" description="Polar residues" evidence="1">
    <location>
        <begin position="76"/>
        <end position="87"/>
    </location>
</feature>
<sequence length="87" mass="9569">MAYGNPPRPPGVAVWALTWLPLRTRGCWGQLICGGKRLISLRSGLMFRKASGPLQRGHRMRHTEAQPPPLSKFPLTPSQRNNVAGGL</sequence>
<evidence type="ECO:0008006" key="5">
    <source>
        <dbReference type="Google" id="ProtNLM"/>
    </source>
</evidence>
<dbReference type="AlphaFoldDB" id="A0AA40CBR3"/>
<feature type="signal peptide" evidence="2">
    <location>
        <begin position="1"/>
        <end position="29"/>
    </location>
</feature>
<feature type="chain" id="PRO_5041340784" description="Secreted protein" evidence="2">
    <location>
        <begin position="30"/>
        <end position="87"/>
    </location>
</feature>
<proteinExistence type="predicted"/>
<evidence type="ECO:0000256" key="1">
    <source>
        <dbReference type="SAM" id="MobiDB-lite"/>
    </source>
</evidence>
<protein>
    <recommendedName>
        <fullName evidence="5">Secreted protein</fullName>
    </recommendedName>
</protein>
<accession>A0AA40CBR3</accession>
<evidence type="ECO:0000256" key="2">
    <source>
        <dbReference type="SAM" id="SignalP"/>
    </source>
</evidence>
<keyword evidence="4" id="KW-1185">Reference proteome</keyword>
<comment type="caution">
    <text evidence="3">The sequence shown here is derived from an EMBL/GenBank/DDBJ whole genome shotgun (WGS) entry which is preliminary data.</text>
</comment>
<gene>
    <name evidence="3" type="ORF">B0T14DRAFT_8786</name>
</gene>
<keyword evidence="2" id="KW-0732">Signal</keyword>
<organism evidence="3 4">
    <name type="scientific">Immersiella caudata</name>
    <dbReference type="NCBI Taxonomy" id="314043"/>
    <lineage>
        <taxon>Eukaryota</taxon>
        <taxon>Fungi</taxon>
        <taxon>Dikarya</taxon>
        <taxon>Ascomycota</taxon>
        <taxon>Pezizomycotina</taxon>
        <taxon>Sordariomycetes</taxon>
        <taxon>Sordariomycetidae</taxon>
        <taxon>Sordariales</taxon>
        <taxon>Lasiosphaeriaceae</taxon>
        <taxon>Immersiella</taxon>
    </lineage>
</organism>